<dbReference type="SUPFAM" id="SSF53067">
    <property type="entry name" value="Actin-like ATPase domain"/>
    <property type="match status" value="2"/>
</dbReference>
<evidence type="ECO:0000313" key="1">
    <source>
        <dbReference type="EMBL" id="PFX17920.1"/>
    </source>
</evidence>
<protein>
    <submittedName>
        <fullName evidence="1">Heat shock 70 kDa protein 12A</fullName>
    </submittedName>
</protein>
<name>A0A2B4RN27_STYPI</name>
<dbReference type="AlphaFoldDB" id="A0A2B4RN27"/>
<dbReference type="PANTHER" id="PTHR14187:SF5">
    <property type="entry name" value="HEAT SHOCK 70 KDA PROTEIN 12A"/>
    <property type="match status" value="1"/>
</dbReference>
<comment type="caution">
    <text evidence="1">The sequence shown here is derived from an EMBL/GenBank/DDBJ whole genome shotgun (WGS) entry which is preliminary data.</text>
</comment>
<dbReference type="PANTHER" id="PTHR14187">
    <property type="entry name" value="ALPHA KINASE/ELONGATION FACTOR 2 KINASE"/>
    <property type="match status" value="1"/>
</dbReference>
<dbReference type="InterPro" id="IPR043129">
    <property type="entry name" value="ATPase_NBD"/>
</dbReference>
<dbReference type="EMBL" id="LSMT01000442">
    <property type="protein sequence ID" value="PFX17920.1"/>
    <property type="molecule type" value="Genomic_DNA"/>
</dbReference>
<gene>
    <name evidence="1" type="primary">Hspa12a</name>
    <name evidence="1" type="ORF">AWC38_SpisGene17739</name>
</gene>
<evidence type="ECO:0000313" key="2">
    <source>
        <dbReference type="Proteomes" id="UP000225706"/>
    </source>
</evidence>
<dbReference type="STRING" id="50429.A0A2B4RN27"/>
<sequence length="619" mass="69608">MLNEKASEGLLFSASSSYIAVVAIDFGTTYSGFAFAFNYKKGEGGIHMNKAWGHDQGAATLKTPTSLLLRPDGKFDSFGYEAEEKYANFSDGEDRDYLYFKHFKMALHKSETLDRNTKLTARNGKTVDALVVFAHSMRFLKDRAIEIIRERTGDEKYNEKDIRWVITVPAIWRPAAKQFMREAAYKAKMASDNNPEQLLIALEPEAASIYCREMKMREFTNEKGDATVSDVFARPESKYLVIDIGGKSSKICKTWHNETSGGTLDVTAHEILNNGNIKEIHQVTGGPYGGTKVDEEFVCLLESFFGTSQVKNFRDNYPAEWLEMMNEFEMKKRGRRAYEGEATRIRLPRTFTALVSEQGGPYLARRFASSCRTDDVQFVRNEYFCIGPAAMKKLFEPVLNEIVKHLNNLLKHRMLRKLQFFFLVGGFAESAILQDAIKQNFGRRCRILVPSNASIAVVQGAVMFGQIPDIVDSRVMSTTYGFDTYLPFDPSLHPIEKQQIVDGVAYCEDCFVVLVKENDIVRTGEKKVFPDYRPLKESQTACRFSFFTSTNPDAKYSTDAAVSNSIGEVVVKSPIVTKGANRMIDLAIEFGGTEIKATAIDKNSGNTATVYLDFLGSKE</sequence>
<keyword evidence="2" id="KW-1185">Reference proteome</keyword>
<accession>A0A2B4RN27</accession>
<reference evidence="2" key="1">
    <citation type="journal article" date="2017" name="bioRxiv">
        <title>Comparative analysis of the genomes of Stylophora pistillata and Acropora digitifera provides evidence for extensive differences between species of corals.</title>
        <authorList>
            <person name="Voolstra C.R."/>
            <person name="Li Y."/>
            <person name="Liew Y.J."/>
            <person name="Baumgarten S."/>
            <person name="Zoccola D."/>
            <person name="Flot J.-F."/>
            <person name="Tambutte S."/>
            <person name="Allemand D."/>
            <person name="Aranda M."/>
        </authorList>
    </citation>
    <scope>NUCLEOTIDE SEQUENCE [LARGE SCALE GENOMIC DNA]</scope>
</reference>
<dbReference type="OrthoDB" id="5961050at2759"/>
<dbReference type="Gene3D" id="3.30.420.40">
    <property type="match status" value="1"/>
</dbReference>
<dbReference type="Proteomes" id="UP000225706">
    <property type="component" value="Unassembled WGS sequence"/>
</dbReference>
<keyword evidence="1" id="KW-0346">Stress response</keyword>
<proteinExistence type="predicted"/>
<organism evidence="1 2">
    <name type="scientific">Stylophora pistillata</name>
    <name type="common">Smooth cauliflower coral</name>
    <dbReference type="NCBI Taxonomy" id="50429"/>
    <lineage>
        <taxon>Eukaryota</taxon>
        <taxon>Metazoa</taxon>
        <taxon>Cnidaria</taxon>
        <taxon>Anthozoa</taxon>
        <taxon>Hexacorallia</taxon>
        <taxon>Scleractinia</taxon>
        <taxon>Astrocoeniina</taxon>
        <taxon>Pocilloporidae</taxon>
        <taxon>Stylophora</taxon>
    </lineage>
</organism>
<dbReference type="CDD" id="cd10229">
    <property type="entry name" value="ASKHA_NBD_HSP70_HSPA12"/>
    <property type="match status" value="1"/>
</dbReference>